<keyword evidence="3" id="KW-1185">Reference proteome</keyword>
<organism evidence="2 3">
    <name type="scientific">Panicum hallii var. hallii</name>
    <dbReference type="NCBI Taxonomy" id="1504633"/>
    <lineage>
        <taxon>Eukaryota</taxon>
        <taxon>Viridiplantae</taxon>
        <taxon>Streptophyta</taxon>
        <taxon>Embryophyta</taxon>
        <taxon>Tracheophyta</taxon>
        <taxon>Spermatophyta</taxon>
        <taxon>Magnoliopsida</taxon>
        <taxon>Liliopsida</taxon>
        <taxon>Poales</taxon>
        <taxon>Poaceae</taxon>
        <taxon>PACMAD clade</taxon>
        <taxon>Panicoideae</taxon>
        <taxon>Panicodae</taxon>
        <taxon>Paniceae</taxon>
        <taxon>Panicinae</taxon>
        <taxon>Panicum</taxon>
        <taxon>Panicum sect. Panicum</taxon>
    </lineage>
</organism>
<gene>
    <name evidence="2" type="ORF">GQ55_4G282600</name>
</gene>
<dbReference type="AlphaFoldDB" id="A0A2T7E117"/>
<evidence type="ECO:0000313" key="3">
    <source>
        <dbReference type="Proteomes" id="UP000244336"/>
    </source>
</evidence>
<reference evidence="2 3" key="1">
    <citation type="submission" date="2018-04" db="EMBL/GenBank/DDBJ databases">
        <title>WGS assembly of Panicum hallii var. hallii HAL2.</title>
        <authorList>
            <person name="Lovell J."/>
            <person name="Jenkins J."/>
            <person name="Lowry D."/>
            <person name="Mamidi S."/>
            <person name="Sreedasyam A."/>
            <person name="Weng X."/>
            <person name="Barry K."/>
            <person name="Bonette J."/>
            <person name="Campitelli B."/>
            <person name="Daum C."/>
            <person name="Gordon S."/>
            <person name="Gould B."/>
            <person name="Lipzen A."/>
            <person name="MacQueen A."/>
            <person name="Palacio-Mejia J."/>
            <person name="Plott C."/>
            <person name="Shakirov E."/>
            <person name="Shu S."/>
            <person name="Yoshinaga Y."/>
            <person name="Zane M."/>
            <person name="Rokhsar D."/>
            <person name="Grimwood J."/>
            <person name="Schmutz J."/>
            <person name="Juenger T."/>
        </authorList>
    </citation>
    <scope>NUCLEOTIDE SEQUENCE [LARGE SCALE GENOMIC DNA]</scope>
    <source>
        <strain evidence="3">cv. HAL2</strain>
    </source>
</reference>
<evidence type="ECO:0000313" key="2">
    <source>
        <dbReference type="EMBL" id="PUZ61520.1"/>
    </source>
</evidence>
<dbReference type="Gramene" id="PUZ61520">
    <property type="protein sequence ID" value="PUZ61520"/>
    <property type="gene ID" value="GQ55_4G282600"/>
</dbReference>
<dbReference type="Proteomes" id="UP000244336">
    <property type="component" value="Chromosome 4"/>
</dbReference>
<sequence>MGNGTSTFQIDQLAACSSVCRAQAGSEAGAPAAPAPPASLTARGRGRGRAWRRAPSWGTRRRRNRRCRSQHARGGWQGVPSHPPSAWPAVDVARIGAVSPARVAWSGGRSWPLAGAPQSLAGWLPSPAAAGAAVHGWEFWSWSCRN</sequence>
<feature type="compositionally biased region" description="Basic residues" evidence="1">
    <location>
        <begin position="59"/>
        <end position="71"/>
    </location>
</feature>
<feature type="region of interest" description="Disordered" evidence="1">
    <location>
        <begin position="27"/>
        <end position="85"/>
    </location>
</feature>
<accession>A0A2T7E117</accession>
<feature type="compositionally biased region" description="Low complexity" evidence="1">
    <location>
        <begin position="27"/>
        <end position="43"/>
    </location>
</feature>
<name>A0A2T7E117_9POAL</name>
<proteinExistence type="predicted"/>
<protein>
    <submittedName>
        <fullName evidence="2">Uncharacterized protein</fullName>
    </submittedName>
</protein>
<evidence type="ECO:0000256" key="1">
    <source>
        <dbReference type="SAM" id="MobiDB-lite"/>
    </source>
</evidence>
<dbReference type="EMBL" id="CM009752">
    <property type="protein sequence ID" value="PUZ61520.1"/>
    <property type="molecule type" value="Genomic_DNA"/>
</dbReference>